<keyword evidence="1" id="KW-0472">Membrane</keyword>
<proteinExistence type="predicted"/>
<feature type="transmembrane region" description="Helical" evidence="1">
    <location>
        <begin position="6"/>
        <end position="24"/>
    </location>
</feature>
<dbReference type="InterPro" id="IPR029052">
    <property type="entry name" value="Metallo-depent_PP-like"/>
</dbReference>
<organism evidence="3">
    <name type="scientific">uncultured Dysgonomonas sp</name>
    <dbReference type="NCBI Taxonomy" id="206096"/>
    <lineage>
        <taxon>Bacteria</taxon>
        <taxon>Pseudomonadati</taxon>
        <taxon>Bacteroidota</taxon>
        <taxon>Bacteroidia</taxon>
        <taxon>Bacteroidales</taxon>
        <taxon>Dysgonomonadaceae</taxon>
        <taxon>Dysgonomonas</taxon>
        <taxon>environmental samples</taxon>
    </lineage>
</organism>
<keyword evidence="1" id="KW-0812">Transmembrane</keyword>
<dbReference type="InterPro" id="IPR004843">
    <property type="entry name" value="Calcineurin-like_PHP"/>
</dbReference>
<dbReference type="Gene3D" id="3.60.21.10">
    <property type="match status" value="1"/>
</dbReference>
<reference evidence="3" key="1">
    <citation type="submission" date="2016-04" db="EMBL/GenBank/DDBJ databases">
        <authorList>
            <person name="Evans L.H."/>
            <person name="Alamgir A."/>
            <person name="Owens N."/>
            <person name="Weber N.D."/>
            <person name="Virtaneva K."/>
            <person name="Barbian K."/>
            <person name="Babar A."/>
            <person name="Rosenke K."/>
        </authorList>
    </citation>
    <scope>NUCLEOTIDE SEQUENCE</scope>
    <source>
        <strain evidence="3">86-2</strain>
    </source>
</reference>
<feature type="transmembrane region" description="Helical" evidence="1">
    <location>
        <begin position="75"/>
        <end position="93"/>
    </location>
</feature>
<dbReference type="Pfam" id="PF00149">
    <property type="entry name" value="Metallophos"/>
    <property type="match status" value="1"/>
</dbReference>
<dbReference type="InterPro" id="IPR051158">
    <property type="entry name" value="Metallophosphoesterase_sf"/>
</dbReference>
<feature type="transmembrane region" description="Helical" evidence="1">
    <location>
        <begin position="114"/>
        <end position="135"/>
    </location>
</feature>
<feature type="transmembrane region" description="Helical" evidence="1">
    <location>
        <begin position="36"/>
        <end position="55"/>
    </location>
</feature>
<name>A0A212K815_9BACT</name>
<gene>
    <name evidence="3" type="ORF">KL86DYS2_13242</name>
</gene>
<dbReference type="PANTHER" id="PTHR31302">
    <property type="entry name" value="TRANSMEMBRANE PROTEIN WITH METALLOPHOSPHOESTERASE DOMAIN-RELATED"/>
    <property type="match status" value="1"/>
</dbReference>
<dbReference type="SUPFAM" id="SSF56300">
    <property type="entry name" value="Metallo-dependent phosphatases"/>
    <property type="match status" value="1"/>
</dbReference>
<dbReference type="CDD" id="cd07385">
    <property type="entry name" value="MPP_YkuE_C"/>
    <property type="match status" value="1"/>
</dbReference>
<keyword evidence="1" id="KW-1133">Transmembrane helix</keyword>
<feature type="domain" description="Calcineurin-like phosphoesterase" evidence="2">
    <location>
        <begin position="160"/>
        <end position="322"/>
    </location>
</feature>
<evidence type="ECO:0000313" key="3">
    <source>
        <dbReference type="EMBL" id="SBW07889.1"/>
    </source>
</evidence>
<dbReference type="PANTHER" id="PTHR31302:SF0">
    <property type="entry name" value="TRANSMEMBRANE PROTEIN WITH METALLOPHOSPHOESTERASE DOMAIN"/>
    <property type="match status" value="1"/>
</dbReference>
<evidence type="ECO:0000256" key="1">
    <source>
        <dbReference type="SAM" id="Phobius"/>
    </source>
</evidence>
<sequence length="380" mass="42826">MKSMFFIIVFTVYLLANFYVFRHFWIAMPPSNVGRIALLSFAVIAVTSFFISFLIGDSLPVGLTSLLYKVGTAWFFILLYFLMIIAAKDLLGLSNKLLHFMPSDSITRYTRDNWVGLGLMVGFVALLMTCGYLKYQWKVRVDLPVQIYKTFGDTISPRSLRIVAITDLHLGYGIGEKEFEKWVDLINAENPDIVLIAGDIIDNSVRPLKEGHFAEVFHKIKAPMGIYACPGNHEYISGAKESFDFITKAGVHLLRDSVAEVDSCFYVVGRDDKSNPNRKSLEELVAGLDHTKPIIMLDHQPYHLEEAEANGIDIQISGHTHQGQVWPISMITKKLYERDHGFVKKGNANIYVSSGIGLWGGKFRIGTQSEYVVIDVNKKK</sequence>
<dbReference type="GO" id="GO:0016787">
    <property type="term" value="F:hydrolase activity"/>
    <property type="evidence" value="ECO:0007669"/>
    <property type="project" value="InterPro"/>
</dbReference>
<dbReference type="EMBL" id="FLUL01000001">
    <property type="protein sequence ID" value="SBW07889.1"/>
    <property type="molecule type" value="Genomic_DNA"/>
</dbReference>
<dbReference type="AlphaFoldDB" id="A0A212K815"/>
<accession>A0A212K815</accession>
<protein>
    <recommendedName>
        <fullName evidence="2">Calcineurin-like phosphoesterase domain-containing protein</fullName>
    </recommendedName>
</protein>
<evidence type="ECO:0000259" key="2">
    <source>
        <dbReference type="Pfam" id="PF00149"/>
    </source>
</evidence>